<dbReference type="Proteomes" id="UP000430120">
    <property type="component" value="Unassembled WGS sequence"/>
</dbReference>
<dbReference type="SUPFAM" id="SSF46785">
    <property type="entry name" value="Winged helix' DNA-binding domain"/>
    <property type="match status" value="1"/>
</dbReference>
<proteinExistence type="predicted"/>
<dbReference type="GO" id="GO:0006950">
    <property type="term" value="P:response to stress"/>
    <property type="evidence" value="ECO:0007669"/>
    <property type="project" value="TreeGrafter"/>
</dbReference>
<dbReference type="GO" id="GO:0003700">
    <property type="term" value="F:DNA-binding transcription factor activity"/>
    <property type="evidence" value="ECO:0007669"/>
    <property type="project" value="InterPro"/>
</dbReference>
<organism evidence="3 4">
    <name type="scientific">Ideonella dechloratans</name>
    <dbReference type="NCBI Taxonomy" id="36863"/>
    <lineage>
        <taxon>Bacteria</taxon>
        <taxon>Pseudomonadati</taxon>
        <taxon>Pseudomonadota</taxon>
        <taxon>Betaproteobacteria</taxon>
        <taxon>Burkholderiales</taxon>
        <taxon>Sphaerotilaceae</taxon>
        <taxon>Ideonella</taxon>
    </lineage>
</organism>
<dbReference type="OrthoDB" id="188700at2"/>
<feature type="domain" description="HTH marR-type" evidence="2">
    <location>
        <begin position="26"/>
        <end position="158"/>
    </location>
</feature>
<protein>
    <submittedName>
        <fullName evidence="3">MarR family transcriptional regulator</fullName>
    </submittedName>
</protein>
<dbReference type="Pfam" id="PF12802">
    <property type="entry name" value="MarR_2"/>
    <property type="match status" value="1"/>
</dbReference>
<dbReference type="EMBL" id="VZPB01000083">
    <property type="protein sequence ID" value="KAB0573946.1"/>
    <property type="molecule type" value="Genomic_DNA"/>
</dbReference>
<dbReference type="PANTHER" id="PTHR33164">
    <property type="entry name" value="TRANSCRIPTIONAL REGULATOR, MARR FAMILY"/>
    <property type="match status" value="1"/>
</dbReference>
<gene>
    <name evidence="3" type="ORF">F7Q92_20130</name>
</gene>
<evidence type="ECO:0000256" key="1">
    <source>
        <dbReference type="SAM" id="MobiDB-lite"/>
    </source>
</evidence>
<reference evidence="3 4" key="1">
    <citation type="submission" date="2019-09" db="EMBL/GenBank/DDBJ databases">
        <title>Draft genome sequences of 48 bacterial type strains from the CCUG.</title>
        <authorList>
            <person name="Tunovic T."/>
            <person name="Pineiro-Iglesias B."/>
            <person name="Unosson C."/>
            <person name="Inganas E."/>
            <person name="Ohlen M."/>
            <person name="Cardew S."/>
            <person name="Jensie-Markopoulos S."/>
            <person name="Salva-Serra F."/>
            <person name="Jaen-Luchoro D."/>
            <person name="Karlsson R."/>
            <person name="Svensson-Stadler L."/>
            <person name="Chun J."/>
            <person name="Moore E."/>
        </authorList>
    </citation>
    <scope>NUCLEOTIDE SEQUENCE [LARGE SCALE GENOMIC DNA]</scope>
    <source>
        <strain evidence="3 4">CCUG 30977</strain>
    </source>
</reference>
<evidence type="ECO:0000259" key="2">
    <source>
        <dbReference type="PROSITE" id="PS50995"/>
    </source>
</evidence>
<dbReference type="AlphaFoldDB" id="A0A643F6E8"/>
<dbReference type="Gene3D" id="1.10.10.10">
    <property type="entry name" value="Winged helix-like DNA-binding domain superfamily/Winged helix DNA-binding domain"/>
    <property type="match status" value="1"/>
</dbReference>
<sequence>MSTMIPKKVDTVNRKGKTAPAPEASVLDLIHTVMHGVRSLQYQWPDEPALAGLTPMEGKVLGFFARHPGATQRDLAQHSGRDKAQLARLIKSLRERGLLLAQEDGSDRRQVCLRLSDAGQAVRDTLQQRERTLEQQALAGLNPAQRQQLGELLRSVQANLAALAGDDPASP</sequence>
<dbReference type="InterPro" id="IPR036390">
    <property type="entry name" value="WH_DNA-bd_sf"/>
</dbReference>
<accession>A0A643F6E8</accession>
<dbReference type="InterPro" id="IPR039422">
    <property type="entry name" value="MarR/SlyA-like"/>
</dbReference>
<feature type="region of interest" description="Disordered" evidence="1">
    <location>
        <begin position="1"/>
        <end position="20"/>
    </location>
</feature>
<dbReference type="PANTHER" id="PTHR33164:SF43">
    <property type="entry name" value="HTH-TYPE TRANSCRIPTIONAL REPRESSOR YETL"/>
    <property type="match status" value="1"/>
</dbReference>
<keyword evidence="4" id="KW-1185">Reference proteome</keyword>
<dbReference type="InterPro" id="IPR036388">
    <property type="entry name" value="WH-like_DNA-bd_sf"/>
</dbReference>
<dbReference type="PROSITE" id="PS50995">
    <property type="entry name" value="HTH_MARR_2"/>
    <property type="match status" value="1"/>
</dbReference>
<evidence type="ECO:0000313" key="3">
    <source>
        <dbReference type="EMBL" id="KAB0573946.1"/>
    </source>
</evidence>
<evidence type="ECO:0000313" key="4">
    <source>
        <dbReference type="Proteomes" id="UP000430120"/>
    </source>
</evidence>
<name>A0A643F6E8_IDEDE</name>
<dbReference type="SMART" id="SM00347">
    <property type="entry name" value="HTH_MARR"/>
    <property type="match status" value="1"/>
</dbReference>
<comment type="caution">
    <text evidence="3">The sequence shown here is derived from an EMBL/GenBank/DDBJ whole genome shotgun (WGS) entry which is preliminary data.</text>
</comment>
<dbReference type="InterPro" id="IPR000835">
    <property type="entry name" value="HTH_MarR-typ"/>
</dbReference>